<keyword evidence="7 20" id="KW-0732">Signal</keyword>
<dbReference type="GO" id="GO:0016972">
    <property type="term" value="F:thiol oxidase activity"/>
    <property type="evidence" value="ECO:0007669"/>
    <property type="project" value="InterPro"/>
</dbReference>
<dbReference type="PANTHER" id="PTHR12613:SF0">
    <property type="entry name" value="ERO1-LIKE PROTEIN"/>
    <property type="match status" value="1"/>
</dbReference>
<keyword evidence="5" id="KW-0813">Transport</keyword>
<keyword evidence="11" id="KW-0560">Oxidoreductase</keyword>
<gene>
    <name evidence="21" type="primary">ERO1_0</name>
    <name evidence="21" type="ORF">Cantr_09933</name>
</gene>
<dbReference type="GO" id="GO:0005789">
    <property type="term" value="C:endoplasmic reticulum membrane"/>
    <property type="evidence" value="ECO:0007669"/>
    <property type="project" value="UniProtKB-SubCell"/>
</dbReference>
<keyword evidence="12" id="KW-0472">Membrane</keyword>
<proteinExistence type="inferred from homology"/>
<name>A0A367YBQ2_9ASCO</name>
<evidence type="ECO:0000256" key="4">
    <source>
        <dbReference type="ARBA" id="ARBA00011802"/>
    </source>
</evidence>
<accession>A0A367YBQ2</accession>
<evidence type="ECO:0000256" key="1">
    <source>
        <dbReference type="ARBA" id="ARBA00001974"/>
    </source>
</evidence>
<evidence type="ECO:0000256" key="3">
    <source>
        <dbReference type="ARBA" id="ARBA00008277"/>
    </source>
</evidence>
<keyword evidence="22" id="KW-1185">Reference proteome</keyword>
<evidence type="ECO:0000256" key="9">
    <source>
        <dbReference type="ARBA" id="ARBA00022827"/>
    </source>
</evidence>
<keyword evidence="15" id="KW-0676">Redox-active center</keyword>
<dbReference type="GO" id="GO:0071949">
    <property type="term" value="F:FAD binding"/>
    <property type="evidence" value="ECO:0007669"/>
    <property type="project" value="InterPro"/>
</dbReference>
<comment type="subunit">
    <text evidence="4">May function both as a monomer and a homodimer.</text>
</comment>
<dbReference type="PIRSF" id="PIRSF017205">
    <property type="entry name" value="ERO1"/>
    <property type="match status" value="1"/>
</dbReference>
<comment type="similarity">
    <text evidence="3">Belongs to the EROs family.</text>
</comment>
<evidence type="ECO:0000256" key="16">
    <source>
        <dbReference type="PIRSR" id="PIRSR017205-1"/>
    </source>
</evidence>
<feature type="disulfide bond" description="Redox-active" evidence="18">
    <location>
        <begin position="100"/>
        <end position="105"/>
    </location>
</feature>
<evidence type="ECO:0000256" key="11">
    <source>
        <dbReference type="ARBA" id="ARBA00023002"/>
    </source>
</evidence>
<feature type="binding site" evidence="17">
    <location>
        <position position="230"/>
    </location>
    <ligand>
        <name>FAD</name>
        <dbReference type="ChEBI" id="CHEBI:57692"/>
    </ligand>
</feature>
<evidence type="ECO:0000256" key="12">
    <source>
        <dbReference type="ARBA" id="ARBA00023136"/>
    </source>
</evidence>
<dbReference type="AlphaFoldDB" id="A0A367YBQ2"/>
<evidence type="ECO:0000256" key="10">
    <source>
        <dbReference type="ARBA" id="ARBA00022982"/>
    </source>
</evidence>
<feature type="active site" description="Nucleophile" evidence="16">
    <location>
        <position position="373"/>
    </location>
</feature>
<feature type="region of interest" description="Disordered" evidence="19">
    <location>
        <begin position="475"/>
        <end position="515"/>
    </location>
</feature>
<evidence type="ECO:0000256" key="13">
    <source>
        <dbReference type="ARBA" id="ARBA00023157"/>
    </source>
</evidence>
<dbReference type="GO" id="GO:0034975">
    <property type="term" value="P:protein folding in endoplasmic reticulum"/>
    <property type="evidence" value="ECO:0007669"/>
    <property type="project" value="InterPro"/>
</dbReference>
<keyword evidence="14" id="KW-0325">Glycoprotein</keyword>
<comment type="cofactor">
    <cofactor evidence="1 17">
        <name>FAD</name>
        <dbReference type="ChEBI" id="CHEBI:57692"/>
    </cofactor>
</comment>
<reference evidence="21 22" key="1">
    <citation type="submission" date="2018-06" db="EMBL/GenBank/DDBJ databases">
        <title>Whole genome sequencing of Candida tropicalis (genome annotated by CSBL at Korea University).</title>
        <authorList>
            <person name="Ahn J."/>
        </authorList>
    </citation>
    <scope>NUCLEOTIDE SEQUENCE [LARGE SCALE GENOMIC DNA]</scope>
    <source>
        <strain evidence="21 22">ATCC 20962</strain>
    </source>
</reference>
<organism evidence="21 22">
    <name type="scientific">Candida viswanathii</name>
    <dbReference type="NCBI Taxonomy" id="5486"/>
    <lineage>
        <taxon>Eukaryota</taxon>
        <taxon>Fungi</taxon>
        <taxon>Dikarya</taxon>
        <taxon>Ascomycota</taxon>
        <taxon>Saccharomycotina</taxon>
        <taxon>Pichiomycetes</taxon>
        <taxon>Debaryomycetaceae</taxon>
        <taxon>Candida/Lodderomyces clade</taxon>
        <taxon>Candida</taxon>
    </lineage>
</organism>
<dbReference type="InterPro" id="IPR037192">
    <property type="entry name" value="ERO1-like_sf"/>
</dbReference>
<feature type="compositionally biased region" description="Basic and acidic residues" evidence="19">
    <location>
        <begin position="493"/>
        <end position="504"/>
    </location>
</feature>
<evidence type="ECO:0000313" key="22">
    <source>
        <dbReference type="Proteomes" id="UP000253472"/>
    </source>
</evidence>
<feature type="binding site" evidence="17">
    <location>
        <position position="178"/>
    </location>
    <ligand>
        <name>FAD</name>
        <dbReference type="ChEBI" id="CHEBI:57692"/>
    </ligand>
</feature>
<keyword evidence="6" id="KW-0285">Flavoprotein</keyword>
<evidence type="ECO:0000256" key="2">
    <source>
        <dbReference type="ARBA" id="ARBA00004367"/>
    </source>
</evidence>
<evidence type="ECO:0000256" key="20">
    <source>
        <dbReference type="SAM" id="SignalP"/>
    </source>
</evidence>
<sequence>MHFFQFFSLLVNFICLIIPSILAFSPVGAILPKREFSPFDSPEFCSQIITPTCNTTFSYIDELNNEITPFLSELVQTSYFRYFKINLDKQCKFWNAQHFCATENCAVEILDDFDWAQVTNESLKPSKLGELSLPDSTSVDNSIETEEVQTCEDLDYSEIDDDHNCVYVNLLNNPERFTGYGGNQSFDVWKAIYLENCFPNTNPMSMSTDTLHGEEVEQCIEKKIFFRLVSGLHASIAVHLSSEYLNSETGEFYPNLRVFMERVGMFNDRLSNIYFNYALVSQALVKLNEILPLKEFIQLGYDDITPAQKEHLIANHDVEDVEVYDKLLLQDIIPSLEANVIFNTTNLFDDDNLKEEFRSRFRNVSAIMDCVGCDRCRMWGKVQTIGYGTALKILFEDDNLDNHNLKFRRIEIVALVNTLDRLSKSITHINEFKTRYLQHLQDVAEGRAQPGVYDKIQENNNPGSFAFPFISQLPQKKAAPPQPPKSEPPKSQPKVEKKKEEQPKRSGTQLTAEEIGKLKPSQRTFAQEFKLAFVEVWEALKFVLSSYKQFPALLGKITLVQLNEWWGQLIGKPVTVEYQSPIDVQAREYSELIH</sequence>
<feature type="binding site" evidence="17">
    <location>
        <position position="233"/>
    </location>
    <ligand>
        <name>FAD</name>
        <dbReference type="ChEBI" id="CHEBI:57692"/>
    </ligand>
</feature>
<dbReference type="STRING" id="5486.A0A367YBQ2"/>
<protein>
    <submittedName>
        <fullName evidence="21">Endoplasmic reticulum oxidoreductin-1</fullName>
    </submittedName>
</protein>
<dbReference type="InterPro" id="IPR007266">
    <property type="entry name" value="Ero1"/>
</dbReference>
<keyword evidence="8" id="KW-0256">Endoplasmic reticulum</keyword>
<evidence type="ECO:0000313" key="21">
    <source>
        <dbReference type="EMBL" id="RCK63080.1"/>
    </source>
</evidence>
<dbReference type="Proteomes" id="UP000253472">
    <property type="component" value="Unassembled WGS sequence"/>
</dbReference>
<keyword evidence="10" id="KW-0249">Electron transport</keyword>
<dbReference type="OrthoDB" id="269384at2759"/>
<evidence type="ECO:0000256" key="18">
    <source>
        <dbReference type="PIRSR" id="PIRSR017205-3"/>
    </source>
</evidence>
<evidence type="ECO:0000256" key="15">
    <source>
        <dbReference type="ARBA" id="ARBA00023284"/>
    </source>
</evidence>
<dbReference type="GO" id="GO:0015035">
    <property type="term" value="F:protein-disulfide reductase activity"/>
    <property type="evidence" value="ECO:0007669"/>
    <property type="project" value="InterPro"/>
</dbReference>
<feature type="binding site" evidence="17">
    <location>
        <position position="189"/>
    </location>
    <ligand>
        <name>FAD</name>
        <dbReference type="ChEBI" id="CHEBI:57692"/>
    </ligand>
</feature>
<dbReference type="EMBL" id="QLNQ01000024">
    <property type="protein sequence ID" value="RCK63080.1"/>
    <property type="molecule type" value="Genomic_DNA"/>
</dbReference>
<feature type="signal peptide" evidence="20">
    <location>
        <begin position="1"/>
        <end position="23"/>
    </location>
</feature>
<keyword evidence="9 17" id="KW-0274">FAD</keyword>
<feature type="active site" evidence="16">
    <location>
        <position position="376"/>
    </location>
</feature>
<feature type="disulfide bond" description="Redox-active" evidence="18">
    <location>
        <begin position="373"/>
        <end position="376"/>
    </location>
</feature>
<feature type="binding site" evidence="17">
    <location>
        <position position="262"/>
    </location>
    <ligand>
        <name>FAD</name>
        <dbReference type="ChEBI" id="CHEBI:57692"/>
    </ligand>
</feature>
<evidence type="ECO:0000256" key="7">
    <source>
        <dbReference type="ARBA" id="ARBA00022729"/>
    </source>
</evidence>
<feature type="binding site" evidence="17">
    <location>
        <position position="176"/>
    </location>
    <ligand>
        <name>FAD</name>
        <dbReference type="ChEBI" id="CHEBI:57692"/>
    </ligand>
</feature>
<dbReference type="SUPFAM" id="SSF110019">
    <property type="entry name" value="ERO1-like"/>
    <property type="match status" value="1"/>
</dbReference>
<evidence type="ECO:0000256" key="8">
    <source>
        <dbReference type="ARBA" id="ARBA00022824"/>
    </source>
</evidence>
<keyword evidence="13 18" id="KW-1015">Disulfide bond</keyword>
<comment type="caution">
    <text evidence="21">The sequence shown here is derived from an EMBL/GenBank/DDBJ whole genome shotgun (WGS) entry which is preliminary data.</text>
</comment>
<feature type="chain" id="PRO_5016702658" evidence="20">
    <location>
        <begin position="24"/>
        <end position="594"/>
    </location>
</feature>
<evidence type="ECO:0000256" key="14">
    <source>
        <dbReference type="ARBA" id="ARBA00023180"/>
    </source>
</evidence>
<dbReference type="PANTHER" id="PTHR12613">
    <property type="entry name" value="ERO1-RELATED"/>
    <property type="match status" value="1"/>
</dbReference>
<evidence type="ECO:0000256" key="6">
    <source>
        <dbReference type="ARBA" id="ARBA00022630"/>
    </source>
</evidence>
<evidence type="ECO:0000256" key="17">
    <source>
        <dbReference type="PIRSR" id="PIRSR017205-2"/>
    </source>
</evidence>
<evidence type="ECO:0000256" key="5">
    <source>
        <dbReference type="ARBA" id="ARBA00022448"/>
    </source>
</evidence>
<dbReference type="Pfam" id="PF04137">
    <property type="entry name" value="ERO1"/>
    <property type="match status" value="1"/>
</dbReference>
<evidence type="ECO:0000256" key="19">
    <source>
        <dbReference type="SAM" id="MobiDB-lite"/>
    </source>
</evidence>
<comment type="subcellular location">
    <subcellularLocation>
        <location evidence="2">Endoplasmic reticulum membrane</location>
        <topology evidence="2">Peripheral membrane protein</topology>
        <orientation evidence="2">Lumenal side</orientation>
    </subcellularLocation>
</comment>